<feature type="compositionally biased region" description="Polar residues" evidence="1">
    <location>
        <begin position="272"/>
        <end position="283"/>
    </location>
</feature>
<accession>A0A673C9K0</accession>
<keyword evidence="2" id="KW-0812">Transmembrane</keyword>
<proteinExistence type="predicted"/>
<organism evidence="3 4">
    <name type="scientific">Sphaeramia orbicularis</name>
    <name type="common">orbiculate cardinalfish</name>
    <dbReference type="NCBI Taxonomy" id="375764"/>
    <lineage>
        <taxon>Eukaryota</taxon>
        <taxon>Metazoa</taxon>
        <taxon>Chordata</taxon>
        <taxon>Craniata</taxon>
        <taxon>Vertebrata</taxon>
        <taxon>Euteleostomi</taxon>
        <taxon>Actinopterygii</taxon>
        <taxon>Neopterygii</taxon>
        <taxon>Teleostei</taxon>
        <taxon>Neoteleostei</taxon>
        <taxon>Acanthomorphata</taxon>
        <taxon>Gobiaria</taxon>
        <taxon>Kurtiformes</taxon>
        <taxon>Apogonoidei</taxon>
        <taxon>Apogonidae</taxon>
        <taxon>Apogoninae</taxon>
        <taxon>Sphaeramia</taxon>
    </lineage>
</organism>
<evidence type="ECO:0000256" key="1">
    <source>
        <dbReference type="SAM" id="MobiDB-lite"/>
    </source>
</evidence>
<reference evidence="3" key="3">
    <citation type="submission" date="2025-09" db="UniProtKB">
        <authorList>
            <consortium name="Ensembl"/>
        </authorList>
    </citation>
    <scope>IDENTIFICATION</scope>
</reference>
<evidence type="ECO:0000313" key="4">
    <source>
        <dbReference type="Proteomes" id="UP000472271"/>
    </source>
</evidence>
<keyword evidence="2" id="KW-1133">Transmembrane helix</keyword>
<name>A0A673C9K0_9TELE</name>
<evidence type="ECO:0000256" key="2">
    <source>
        <dbReference type="SAM" id="Phobius"/>
    </source>
</evidence>
<feature type="transmembrane region" description="Helical" evidence="2">
    <location>
        <begin position="109"/>
        <end position="131"/>
    </location>
</feature>
<dbReference type="AlphaFoldDB" id="A0A673C9K0"/>
<reference evidence="3" key="2">
    <citation type="submission" date="2025-08" db="UniProtKB">
        <authorList>
            <consortium name="Ensembl"/>
        </authorList>
    </citation>
    <scope>IDENTIFICATION</scope>
</reference>
<protein>
    <submittedName>
        <fullName evidence="3">Uncharacterized protein</fullName>
    </submittedName>
</protein>
<dbReference type="Ensembl" id="ENSSORT00005050648.1">
    <property type="protein sequence ID" value="ENSSORP00005049447.1"/>
    <property type="gene ID" value="ENSSORG00005022454.1"/>
</dbReference>
<sequence>QNLRRSKKKLIYRLHIDLGPLDPNWFDVLTAEAFTNDGSEDQDDLCANQEGNFKTPHDKTAVESQLFSTPKVFRHSRIVSPEMEDDHSFTAEKGILLFCTINTTVRYKLICNLLFTVELSLTYYIFIFMYADLLHTPQKSPVSQTVFAKRITESLGAQMNHDISWTSSLNTPPALPSTLILNGVSLEAAQYPELNETLQTSVNQSDGVWKQKLPDAIEDEEVRSTVASVLDGAENALSIFFTNSSSALRKVKTERIKRRQIIPTKEDDSGSMDLQNSSASNEQRTADQEPGKVPLSPHVKKTANTEIVGSTQWSPLSLSEIPHISVDTSCHVDVTGKLSDTNILPEQPLSYSDSGKLVKQYLKMTDSGITKKKRCFVYTVKSSKLPQQEQEVHSENSASSPGIHINGNICLYMKNIFSSTYKVFYLLFLLL</sequence>
<keyword evidence="2" id="KW-0472">Membrane</keyword>
<evidence type="ECO:0000313" key="3">
    <source>
        <dbReference type="Ensembl" id="ENSSORP00005049447.1"/>
    </source>
</evidence>
<keyword evidence="4" id="KW-1185">Reference proteome</keyword>
<reference evidence="3" key="1">
    <citation type="submission" date="2019-06" db="EMBL/GenBank/DDBJ databases">
        <authorList>
            <consortium name="Wellcome Sanger Institute Data Sharing"/>
        </authorList>
    </citation>
    <scope>NUCLEOTIDE SEQUENCE [LARGE SCALE GENOMIC DNA]</scope>
</reference>
<feature type="region of interest" description="Disordered" evidence="1">
    <location>
        <begin position="259"/>
        <end position="297"/>
    </location>
</feature>
<dbReference type="Proteomes" id="UP000472271">
    <property type="component" value="Chromosome 13"/>
</dbReference>